<evidence type="ECO:0000256" key="2">
    <source>
        <dbReference type="ARBA" id="ARBA00022692"/>
    </source>
</evidence>
<dbReference type="AlphaFoldDB" id="A0A1N6JSV1"/>
<evidence type="ECO:0000313" key="7">
    <source>
        <dbReference type="EMBL" id="SIO47402.1"/>
    </source>
</evidence>
<dbReference type="RefSeq" id="WP_074241719.1">
    <property type="nucleotide sequence ID" value="NZ_FSRA01000002.1"/>
</dbReference>
<dbReference type="GO" id="GO:0016020">
    <property type="term" value="C:membrane"/>
    <property type="evidence" value="ECO:0007669"/>
    <property type="project" value="UniProtKB-SubCell"/>
</dbReference>
<organism evidence="7 8">
    <name type="scientific">Chitinophaga niabensis</name>
    <dbReference type="NCBI Taxonomy" id="536979"/>
    <lineage>
        <taxon>Bacteria</taxon>
        <taxon>Pseudomonadati</taxon>
        <taxon>Bacteroidota</taxon>
        <taxon>Chitinophagia</taxon>
        <taxon>Chitinophagales</taxon>
        <taxon>Chitinophagaceae</taxon>
        <taxon>Chitinophaga</taxon>
    </lineage>
</organism>
<comment type="subcellular location">
    <subcellularLocation>
        <location evidence="1">Membrane</location>
        <topology evidence="1">Multi-pass membrane protein</topology>
    </subcellularLocation>
</comment>
<feature type="transmembrane region" description="Helical" evidence="5">
    <location>
        <begin position="74"/>
        <end position="95"/>
    </location>
</feature>
<evidence type="ECO:0000313" key="8">
    <source>
        <dbReference type="Proteomes" id="UP000185003"/>
    </source>
</evidence>
<evidence type="ECO:0000256" key="3">
    <source>
        <dbReference type="ARBA" id="ARBA00022989"/>
    </source>
</evidence>
<evidence type="ECO:0000256" key="4">
    <source>
        <dbReference type="ARBA" id="ARBA00023136"/>
    </source>
</evidence>
<evidence type="ECO:0000259" key="6">
    <source>
        <dbReference type="Pfam" id="PF05154"/>
    </source>
</evidence>
<reference evidence="8" key="1">
    <citation type="submission" date="2016-11" db="EMBL/GenBank/DDBJ databases">
        <authorList>
            <person name="Varghese N."/>
            <person name="Submissions S."/>
        </authorList>
    </citation>
    <scope>NUCLEOTIDE SEQUENCE [LARGE SCALE GENOMIC DNA]</scope>
    <source>
        <strain evidence="8">DSM 24787</strain>
    </source>
</reference>
<dbReference type="Proteomes" id="UP000185003">
    <property type="component" value="Unassembled WGS sequence"/>
</dbReference>
<gene>
    <name evidence="7" type="ORF">SAMN04488055_4364</name>
</gene>
<keyword evidence="2 5" id="KW-0812">Transmembrane</keyword>
<keyword evidence="4 5" id="KW-0472">Membrane</keyword>
<dbReference type="EMBL" id="FSRA01000002">
    <property type="protein sequence ID" value="SIO47402.1"/>
    <property type="molecule type" value="Genomic_DNA"/>
</dbReference>
<name>A0A1N6JSV1_9BACT</name>
<dbReference type="STRING" id="536979.SAMN04488055_4364"/>
<feature type="domain" description="TM2" evidence="6">
    <location>
        <begin position="48"/>
        <end position="92"/>
    </location>
</feature>
<accession>A0A1N6JSV1</accession>
<evidence type="ECO:0000256" key="1">
    <source>
        <dbReference type="ARBA" id="ARBA00004141"/>
    </source>
</evidence>
<evidence type="ECO:0000256" key="5">
    <source>
        <dbReference type="SAM" id="Phobius"/>
    </source>
</evidence>
<keyword evidence="3 5" id="KW-1133">Transmembrane helix</keyword>
<proteinExistence type="predicted"/>
<protein>
    <submittedName>
        <fullName evidence="7">TM2 domain-containing protein</fullName>
    </submittedName>
</protein>
<sequence length="117" mass="13602">MNNFHFAMLPGIDHEEIIWLEELTKKYDEDTRQRFLILYQARRKDPQTILITCLLGLVAVAGIHRFLMDQVLMGILYLFTGGFCLVGTIIDAMNYRKLTWEYNKQASMDVAAMIGLR</sequence>
<dbReference type="OrthoDB" id="9816361at2"/>
<dbReference type="InterPro" id="IPR007829">
    <property type="entry name" value="TM2"/>
</dbReference>
<dbReference type="Pfam" id="PF05154">
    <property type="entry name" value="TM2"/>
    <property type="match status" value="1"/>
</dbReference>
<feature type="transmembrane region" description="Helical" evidence="5">
    <location>
        <begin position="49"/>
        <end position="68"/>
    </location>
</feature>
<keyword evidence="8" id="KW-1185">Reference proteome</keyword>